<dbReference type="PROSITE" id="PS50979">
    <property type="entry name" value="BC"/>
    <property type="match status" value="1"/>
</dbReference>
<keyword evidence="9 18" id="KW-0547">Nucleotide-binding</keyword>
<dbReference type="InterPro" id="IPR005481">
    <property type="entry name" value="BC-like_N"/>
</dbReference>
<dbReference type="Proteomes" id="UP001143674">
    <property type="component" value="Unassembled WGS sequence"/>
</dbReference>
<dbReference type="GO" id="GO:0006633">
    <property type="term" value="P:fatty acid biosynthetic process"/>
    <property type="evidence" value="ECO:0007669"/>
    <property type="project" value="UniProtKB-KW"/>
</dbReference>
<comment type="subunit">
    <text evidence="3 19">Acetyl-CoA carboxylase is a heterohexamer of biotin carboxyl carrier protein, biotin carboxylase and the two subunits of carboxyl transferase in a 2:2 complex.</text>
</comment>
<dbReference type="SUPFAM" id="SSF51246">
    <property type="entry name" value="Rudiment single hybrid motif"/>
    <property type="match status" value="1"/>
</dbReference>
<dbReference type="PROSITE" id="PS50975">
    <property type="entry name" value="ATP_GRASP"/>
    <property type="match status" value="1"/>
</dbReference>
<feature type="domain" description="ATP-grasp" evidence="20">
    <location>
        <begin position="120"/>
        <end position="317"/>
    </location>
</feature>
<comment type="catalytic activity">
    <reaction evidence="17 19">
        <text>N(6)-biotinyl-L-lysyl-[protein] + hydrogencarbonate + ATP = N(6)-carboxybiotinyl-L-lysyl-[protein] + ADP + phosphate + H(+)</text>
        <dbReference type="Rhea" id="RHEA:13501"/>
        <dbReference type="Rhea" id="RHEA-COMP:10505"/>
        <dbReference type="Rhea" id="RHEA-COMP:10506"/>
        <dbReference type="ChEBI" id="CHEBI:15378"/>
        <dbReference type="ChEBI" id="CHEBI:17544"/>
        <dbReference type="ChEBI" id="CHEBI:30616"/>
        <dbReference type="ChEBI" id="CHEBI:43474"/>
        <dbReference type="ChEBI" id="CHEBI:83144"/>
        <dbReference type="ChEBI" id="CHEBI:83145"/>
        <dbReference type="ChEBI" id="CHEBI:456216"/>
        <dbReference type="EC" id="6.3.4.14"/>
    </reaction>
</comment>
<dbReference type="AlphaFoldDB" id="A0AAE3NDR6"/>
<dbReference type="InterPro" id="IPR005479">
    <property type="entry name" value="CPAse_ATP-bd"/>
</dbReference>
<dbReference type="FunFam" id="3.40.50.20:FF:000010">
    <property type="entry name" value="Propionyl-CoA carboxylase subunit alpha"/>
    <property type="match status" value="1"/>
</dbReference>
<dbReference type="EMBL" id="JAIVEX010000001">
    <property type="protein sequence ID" value="MDB0520100.1"/>
    <property type="molecule type" value="Genomic_DNA"/>
</dbReference>
<keyword evidence="14 19" id="KW-0275">Fatty acid biosynthesis</keyword>
<dbReference type="GO" id="GO:0005524">
    <property type="term" value="F:ATP binding"/>
    <property type="evidence" value="ECO:0007669"/>
    <property type="project" value="UniProtKB-UniRule"/>
</dbReference>
<comment type="caution">
    <text evidence="22">The sequence shown here is derived from an EMBL/GenBank/DDBJ whole genome shotgun (WGS) entry which is preliminary data.</text>
</comment>
<dbReference type="PANTHER" id="PTHR48095">
    <property type="entry name" value="PYRUVATE CARBOXYLASE SUBUNIT A"/>
    <property type="match status" value="1"/>
</dbReference>
<dbReference type="PROSITE" id="PS00866">
    <property type="entry name" value="CPSASE_1"/>
    <property type="match status" value="1"/>
</dbReference>
<dbReference type="Gene3D" id="3.30.470.20">
    <property type="entry name" value="ATP-grasp fold, B domain"/>
    <property type="match status" value="1"/>
</dbReference>
<accession>A0AAE3NDR6</accession>
<keyword evidence="11 18" id="KW-0067">ATP-binding</keyword>
<evidence type="ECO:0000256" key="9">
    <source>
        <dbReference type="ARBA" id="ARBA00022741"/>
    </source>
</evidence>
<protein>
    <recommendedName>
        <fullName evidence="5 19">Biotin carboxylase</fullName>
        <ecNumber evidence="4 19">6.3.4.14</ecNumber>
    </recommendedName>
    <alternativeName>
        <fullName evidence="16 19">Acetyl-coenzyme A carboxylase biotin carboxylase subunit A</fullName>
    </alternativeName>
</protein>
<evidence type="ECO:0000256" key="5">
    <source>
        <dbReference type="ARBA" id="ARBA00017242"/>
    </source>
</evidence>
<dbReference type="PANTHER" id="PTHR48095:SF2">
    <property type="entry name" value="BIOTIN CARBOXYLASE, CHLOROPLASTIC"/>
    <property type="match status" value="1"/>
</dbReference>
<dbReference type="GO" id="GO:0046872">
    <property type="term" value="F:metal ion binding"/>
    <property type="evidence" value="ECO:0007669"/>
    <property type="project" value="UniProtKB-KW"/>
</dbReference>
<dbReference type="Pfam" id="PF00289">
    <property type="entry name" value="Biotin_carb_N"/>
    <property type="match status" value="1"/>
</dbReference>
<evidence type="ECO:0000313" key="22">
    <source>
        <dbReference type="EMBL" id="MDB0520100.1"/>
    </source>
</evidence>
<dbReference type="SUPFAM" id="SSF52440">
    <property type="entry name" value="PreATP-grasp domain"/>
    <property type="match status" value="1"/>
</dbReference>
<dbReference type="InterPro" id="IPR011764">
    <property type="entry name" value="Biotin_carboxylation_dom"/>
</dbReference>
<dbReference type="Pfam" id="PF02785">
    <property type="entry name" value="Biotin_carb_C"/>
    <property type="match status" value="1"/>
</dbReference>
<keyword evidence="13 19" id="KW-0443">Lipid metabolism</keyword>
<evidence type="ECO:0000256" key="17">
    <source>
        <dbReference type="ARBA" id="ARBA00048600"/>
    </source>
</evidence>
<dbReference type="InterPro" id="IPR016185">
    <property type="entry name" value="PreATP-grasp_dom_sf"/>
</dbReference>
<name>A0AAE3NDR6_RALSL</name>
<evidence type="ECO:0000313" key="23">
    <source>
        <dbReference type="Proteomes" id="UP001143674"/>
    </source>
</evidence>
<reference evidence="22" key="1">
    <citation type="submission" date="2021-09" db="EMBL/GenBank/DDBJ databases">
        <title>Genomic analysis of Ralstonia spp.</title>
        <authorList>
            <person name="Aburjaile F."/>
            <person name="Ariute J.C."/>
            <person name="Pais A.K.L."/>
            <person name="Albuquerque G.M.R."/>
            <person name="Silva A.M.F."/>
            <person name="Brenig B."/>
            <person name="Azevedo V."/>
            <person name="Matiuzzi M."/>
            <person name="Ramos R."/>
            <person name="Goes-Neto A."/>
            <person name="Soares S."/>
            <person name="Iseppon A.M.B."/>
            <person name="Souza E."/>
            <person name="Gama M."/>
        </authorList>
    </citation>
    <scope>NUCLEOTIDE SEQUENCE</scope>
    <source>
        <strain evidence="22">B4</strain>
    </source>
</reference>
<comment type="function">
    <text evidence="1 19">This protein is a component of the acetyl coenzyme A carboxylase complex; first, biotin carboxylase catalyzes the carboxylation of the carrier protein and then the transcarboxylase transfers the carboxyl group to form malonyl-CoA.</text>
</comment>
<evidence type="ECO:0000256" key="14">
    <source>
        <dbReference type="ARBA" id="ARBA00023160"/>
    </source>
</evidence>
<evidence type="ECO:0000259" key="21">
    <source>
        <dbReference type="PROSITE" id="PS50979"/>
    </source>
</evidence>
<evidence type="ECO:0000256" key="13">
    <source>
        <dbReference type="ARBA" id="ARBA00023098"/>
    </source>
</evidence>
<dbReference type="InterPro" id="IPR005482">
    <property type="entry name" value="Biotin_COase_C"/>
</dbReference>
<dbReference type="NCBIfam" id="TIGR00514">
    <property type="entry name" value="accC"/>
    <property type="match status" value="1"/>
</dbReference>
<evidence type="ECO:0000256" key="15">
    <source>
        <dbReference type="ARBA" id="ARBA00023267"/>
    </source>
</evidence>
<evidence type="ECO:0000256" key="18">
    <source>
        <dbReference type="PROSITE-ProRule" id="PRU00409"/>
    </source>
</evidence>
<dbReference type="InterPro" id="IPR011054">
    <property type="entry name" value="Rudment_hybrid_motif"/>
</dbReference>
<dbReference type="InterPro" id="IPR004549">
    <property type="entry name" value="Acetyl_CoA_COase_biotin_COase"/>
</dbReference>
<keyword evidence="10 19" id="KW-0276">Fatty acid metabolism</keyword>
<evidence type="ECO:0000256" key="19">
    <source>
        <dbReference type="RuleBase" id="RU365063"/>
    </source>
</evidence>
<comment type="pathway">
    <text evidence="2 19">Lipid metabolism; malonyl-CoA biosynthesis; malonyl-CoA from acetyl-CoA: step 1/1.</text>
</comment>
<dbReference type="RefSeq" id="WP_184851817.1">
    <property type="nucleotide sequence ID" value="NZ_JABZEH010000002.1"/>
</dbReference>
<dbReference type="PROSITE" id="PS00867">
    <property type="entry name" value="CPSASE_2"/>
    <property type="match status" value="1"/>
</dbReference>
<keyword evidence="7 19" id="KW-0436">Ligase</keyword>
<keyword evidence="8" id="KW-0479">Metal-binding</keyword>
<sequence length="455" mass="49387">MFDTVLIANRGEIALRIQRACRGLGLRTVAVYSEADRDAVYVRQADQALCIGPASPTASYLNQAALLAAARVSGAQAIHPGYGFLSENAGFVERVTDAGLTFIGPSADCIRTMGDKVSAKRAMREAGVPCVPGPDTSLPDDPAAVLAIAREIGFPVIVKAAGGGGGRGMRVVQEAAALADALTLTREEARRAFGNPEVYIEKFLTHPRHVEIQVLADRYGHAVWLGSRDCSLQRRHQKVLEEAPAPGIAPSLIAEVGERCAAACRQVGYCGVGTFEFLYENGAFYFIEMNTRLQVEHPVTEMTSGIDIVQQQIRVARGEPLTLRQEDIACRGHALECRINAEHPDTFRPSPGVITGLRLPGGYGVRVDTHAGAGYRVPSHYDSMIAKLIVHGASREDALQRMQLALDELQVDGIATNVPLHREIVRNADFEKGGVDIHHLERWLRARAEPRNETH</sequence>
<organism evidence="22 23">
    <name type="scientific">Ralstonia solanacearum</name>
    <name type="common">Pseudomonas solanacearum</name>
    <dbReference type="NCBI Taxonomy" id="305"/>
    <lineage>
        <taxon>Bacteria</taxon>
        <taxon>Pseudomonadati</taxon>
        <taxon>Pseudomonadota</taxon>
        <taxon>Betaproteobacteria</taxon>
        <taxon>Burkholderiales</taxon>
        <taxon>Burkholderiaceae</taxon>
        <taxon>Ralstonia</taxon>
        <taxon>Ralstonia solanacearum species complex</taxon>
    </lineage>
</organism>
<dbReference type="NCBIfam" id="NF006367">
    <property type="entry name" value="PRK08591.1"/>
    <property type="match status" value="1"/>
</dbReference>
<gene>
    <name evidence="22" type="primary">accC</name>
    <name evidence="22" type="ORF">LBW55_00525</name>
</gene>
<dbReference type="SMART" id="SM00878">
    <property type="entry name" value="Biotin_carb_C"/>
    <property type="match status" value="1"/>
</dbReference>
<proteinExistence type="predicted"/>
<evidence type="ECO:0000256" key="11">
    <source>
        <dbReference type="ARBA" id="ARBA00022840"/>
    </source>
</evidence>
<evidence type="ECO:0000256" key="2">
    <source>
        <dbReference type="ARBA" id="ARBA00004956"/>
    </source>
</evidence>
<evidence type="ECO:0000256" key="6">
    <source>
        <dbReference type="ARBA" id="ARBA00022516"/>
    </source>
</evidence>
<dbReference type="EC" id="6.3.4.14" evidence="4 19"/>
<dbReference type="InterPro" id="IPR011761">
    <property type="entry name" value="ATP-grasp"/>
</dbReference>
<evidence type="ECO:0000256" key="8">
    <source>
        <dbReference type="ARBA" id="ARBA00022723"/>
    </source>
</evidence>
<dbReference type="Pfam" id="PF02786">
    <property type="entry name" value="CPSase_L_D2"/>
    <property type="match status" value="1"/>
</dbReference>
<evidence type="ECO:0000256" key="1">
    <source>
        <dbReference type="ARBA" id="ARBA00003761"/>
    </source>
</evidence>
<dbReference type="InterPro" id="IPR013815">
    <property type="entry name" value="ATP_grasp_subdomain_1"/>
</dbReference>
<evidence type="ECO:0000256" key="7">
    <source>
        <dbReference type="ARBA" id="ARBA00022598"/>
    </source>
</evidence>
<evidence type="ECO:0000256" key="10">
    <source>
        <dbReference type="ARBA" id="ARBA00022832"/>
    </source>
</evidence>
<dbReference type="Gene3D" id="3.40.50.20">
    <property type="match status" value="1"/>
</dbReference>
<evidence type="ECO:0000256" key="3">
    <source>
        <dbReference type="ARBA" id="ARBA00011750"/>
    </source>
</evidence>
<dbReference type="SUPFAM" id="SSF56059">
    <property type="entry name" value="Glutathione synthetase ATP-binding domain-like"/>
    <property type="match status" value="1"/>
</dbReference>
<evidence type="ECO:0000256" key="16">
    <source>
        <dbReference type="ARBA" id="ARBA00033786"/>
    </source>
</evidence>
<feature type="domain" description="Biotin carboxylation" evidence="21">
    <location>
        <begin position="1"/>
        <end position="445"/>
    </location>
</feature>
<evidence type="ECO:0000256" key="4">
    <source>
        <dbReference type="ARBA" id="ARBA00013263"/>
    </source>
</evidence>
<keyword evidence="12" id="KW-0460">Magnesium</keyword>
<evidence type="ECO:0000259" key="20">
    <source>
        <dbReference type="PROSITE" id="PS50975"/>
    </source>
</evidence>
<dbReference type="GO" id="GO:0004075">
    <property type="term" value="F:biotin carboxylase activity"/>
    <property type="evidence" value="ECO:0007669"/>
    <property type="project" value="UniProtKB-EC"/>
</dbReference>
<evidence type="ECO:0000256" key="12">
    <source>
        <dbReference type="ARBA" id="ARBA00022842"/>
    </source>
</evidence>
<dbReference type="Gene3D" id="3.30.1490.20">
    <property type="entry name" value="ATP-grasp fold, A domain"/>
    <property type="match status" value="1"/>
</dbReference>
<keyword evidence="6 19" id="KW-0444">Lipid biosynthesis</keyword>
<keyword evidence="15 19" id="KW-0092">Biotin</keyword>
<dbReference type="InterPro" id="IPR051602">
    <property type="entry name" value="ACC_Biotin_Carboxylase"/>
</dbReference>